<dbReference type="InterPro" id="IPR004624">
    <property type="entry name" value="YjdM"/>
</dbReference>
<dbReference type="Gene3D" id="2.30.30.40">
    <property type="entry name" value="SH3 Domains"/>
    <property type="match status" value="1"/>
</dbReference>
<reference evidence="4 5" key="1">
    <citation type="journal article" date="2017" name="Int. J. Syst. Evol. Microbiol.">
        <title>Desulfovibrio senegalensis sp. nov., a mesophilic sulfate reducer isolated from marine sediment.</title>
        <authorList>
            <person name="Thioye A."/>
            <person name="Gam Z.B.A."/>
            <person name="Mbengue M."/>
            <person name="Cayol J.L."/>
            <person name="Joseph-Bartoli M."/>
            <person name="Toure-Kane C."/>
            <person name="Labat M."/>
        </authorList>
    </citation>
    <scope>NUCLEOTIDE SEQUENCE [LARGE SCALE GENOMIC DNA]</scope>
    <source>
        <strain evidence="4 5">DSM 101509</strain>
    </source>
</reference>
<sequence>MENIPNCPQCDCEYVYSDGTMLVCPECGFEFQPGDAVEKDAAEPAARVYKDANGNELKDGDTVIITQDLKVKGASSPIKKGTKVKNIRLIEPADGVHDIDCKVPGFGAMLLKTSIVKKG</sequence>
<proteinExistence type="inferred from homology"/>
<dbReference type="SUPFAM" id="SSF82057">
    <property type="entry name" value="Prokaryotic SH3-related domain"/>
    <property type="match status" value="1"/>
</dbReference>
<comment type="caution">
    <text evidence="4">The sequence shown here is derived from an EMBL/GenBank/DDBJ whole genome shotgun (WGS) entry which is preliminary data.</text>
</comment>
<evidence type="ECO:0000259" key="3">
    <source>
        <dbReference type="Pfam" id="PF08274"/>
    </source>
</evidence>
<dbReference type="InterPro" id="IPR013987">
    <property type="entry name" value="YjdM_N"/>
</dbReference>
<evidence type="ECO:0000313" key="4">
    <source>
        <dbReference type="EMBL" id="KAB1441402.1"/>
    </source>
</evidence>
<dbReference type="SUPFAM" id="SSF57783">
    <property type="entry name" value="Zinc beta-ribbon"/>
    <property type="match status" value="1"/>
</dbReference>
<dbReference type="OrthoDB" id="9810131at2"/>
<dbReference type="PANTHER" id="PTHR30305:SF3">
    <property type="entry name" value="PROTEIN YJDM"/>
    <property type="match status" value="1"/>
</dbReference>
<name>A0A6N6N2Y5_9BACT</name>
<dbReference type="PANTHER" id="PTHR30305">
    <property type="entry name" value="PROTEIN YJDM-RELATED"/>
    <property type="match status" value="1"/>
</dbReference>
<feature type="domain" description="Protein YjdM N-terminal" evidence="3">
    <location>
        <begin position="4"/>
        <end position="32"/>
    </location>
</feature>
<keyword evidence="5" id="KW-1185">Reference proteome</keyword>
<dbReference type="EMBL" id="WAIE01000004">
    <property type="protein sequence ID" value="KAB1441402.1"/>
    <property type="molecule type" value="Genomic_DNA"/>
</dbReference>
<dbReference type="Proteomes" id="UP000438699">
    <property type="component" value="Unassembled WGS sequence"/>
</dbReference>
<evidence type="ECO:0000313" key="5">
    <source>
        <dbReference type="Proteomes" id="UP000438699"/>
    </source>
</evidence>
<dbReference type="Gene3D" id="2.20.25.10">
    <property type="match status" value="1"/>
</dbReference>
<accession>A0A6N6N2Y5</accession>
<dbReference type="Pfam" id="PF08274">
    <property type="entry name" value="Zn_Ribbon_YjdM"/>
    <property type="match status" value="1"/>
</dbReference>
<evidence type="ECO:0000259" key="2">
    <source>
        <dbReference type="Pfam" id="PF03831"/>
    </source>
</evidence>
<gene>
    <name evidence="4" type="ORF">F8A88_10670</name>
</gene>
<protein>
    <submittedName>
        <fullName evidence="4">Alkylphosphonate utilization protein</fullName>
    </submittedName>
</protein>
<feature type="domain" description="Protein YjdM C-terminal" evidence="2">
    <location>
        <begin position="50"/>
        <end position="118"/>
    </location>
</feature>
<comment type="similarity">
    <text evidence="1">Belongs to the YjdM family.</text>
</comment>
<dbReference type="Pfam" id="PF03831">
    <property type="entry name" value="YjdM"/>
    <property type="match status" value="1"/>
</dbReference>
<evidence type="ECO:0000256" key="1">
    <source>
        <dbReference type="ARBA" id="ARBA00009248"/>
    </source>
</evidence>
<dbReference type="NCBIfam" id="TIGR00686">
    <property type="entry name" value="phnA"/>
    <property type="match status" value="1"/>
</dbReference>
<dbReference type="InterPro" id="IPR013988">
    <property type="entry name" value="YjdM_C"/>
</dbReference>
<dbReference type="RefSeq" id="WP_151151145.1">
    <property type="nucleotide sequence ID" value="NZ_WAIE01000004.1"/>
</dbReference>
<dbReference type="AlphaFoldDB" id="A0A6N6N2Y5"/>
<organism evidence="4 5">
    <name type="scientific">Pseudodesulfovibrio senegalensis</name>
    <dbReference type="NCBI Taxonomy" id="1721087"/>
    <lineage>
        <taxon>Bacteria</taxon>
        <taxon>Pseudomonadati</taxon>
        <taxon>Thermodesulfobacteriota</taxon>
        <taxon>Desulfovibrionia</taxon>
        <taxon>Desulfovibrionales</taxon>
        <taxon>Desulfovibrionaceae</taxon>
    </lineage>
</organism>